<proteinExistence type="predicted"/>
<dbReference type="Proteomes" id="UP000053820">
    <property type="component" value="Unassembled WGS sequence"/>
</dbReference>
<feature type="transmembrane region" description="Helical" evidence="1">
    <location>
        <begin position="204"/>
        <end position="221"/>
    </location>
</feature>
<dbReference type="Pfam" id="PF20151">
    <property type="entry name" value="DUF6533"/>
    <property type="match status" value="1"/>
</dbReference>
<gene>
    <name evidence="3" type="ORF">HYDPIDRAFT_30932</name>
</gene>
<organism evidence="3 4">
    <name type="scientific">Hydnomerulius pinastri MD-312</name>
    <dbReference type="NCBI Taxonomy" id="994086"/>
    <lineage>
        <taxon>Eukaryota</taxon>
        <taxon>Fungi</taxon>
        <taxon>Dikarya</taxon>
        <taxon>Basidiomycota</taxon>
        <taxon>Agaricomycotina</taxon>
        <taxon>Agaricomycetes</taxon>
        <taxon>Agaricomycetidae</taxon>
        <taxon>Boletales</taxon>
        <taxon>Boletales incertae sedis</taxon>
        <taxon>Leucogyrophana</taxon>
    </lineage>
</organism>
<evidence type="ECO:0000313" key="4">
    <source>
        <dbReference type="Proteomes" id="UP000053820"/>
    </source>
</evidence>
<keyword evidence="1" id="KW-1133">Transmembrane helix</keyword>
<feature type="transmembrane region" description="Helical" evidence="1">
    <location>
        <begin position="58"/>
        <end position="78"/>
    </location>
</feature>
<evidence type="ECO:0000259" key="2">
    <source>
        <dbReference type="Pfam" id="PF20151"/>
    </source>
</evidence>
<keyword evidence="1" id="KW-0472">Membrane</keyword>
<feature type="transmembrane region" description="Helical" evidence="1">
    <location>
        <begin position="168"/>
        <end position="192"/>
    </location>
</feature>
<protein>
    <recommendedName>
        <fullName evidence="2">DUF6533 domain-containing protein</fullName>
    </recommendedName>
</protein>
<name>A0A0C9WC81_9AGAM</name>
<feature type="transmembrane region" description="Helical" evidence="1">
    <location>
        <begin position="20"/>
        <end position="37"/>
    </location>
</feature>
<feature type="transmembrane region" description="Helical" evidence="1">
    <location>
        <begin position="84"/>
        <end position="107"/>
    </location>
</feature>
<dbReference type="HOGENOM" id="CLU_980248_0_0_1"/>
<feature type="transmembrane region" description="Helical" evidence="1">
    <location>
        <begin position="119"/>
        <end position="138"/>
    </location>
</feature>
<evidence type="ECO:0000313" key="3">
    <source>
        <dbReference type="EMBL" id="KIJ61861.1"/>
    </source>
</evidence>
<evidence type="ECO:0000256" key="1">
    <source>
        <dbReference type="SAM" id="Phobius"/>
    </source>
</evidence>
<dbReference type="EMBL" id="KN839859">
    <property type="protein sequence ID" value="KIJ61861.1"/>
    <property type="molecule type" value="Genomic_DNA"/>
</dbReference>
<feature type="transmembrane region" description="Helical" evidence="1">
    <location>
        <begin position="233"/>
        <end position="257"/>
    </location>
</feature>
<dbReference type="InterPro" id="IPR045340">
    <property type="entry name" value="DUF6533"/>
</dbReference>
<keyword evidence="4" id="KW-1185">Reference proteome</keyword>
<feature type="domain" description="DUF6533" evidence="2">
    <location>
        <begin position="20"/>
        <end position="62"/>
    </location>
</feature>
<reference evidence="3 4" key="1">
    <citation type="submission" date="2014-04" db="EMBL/GenBank/DDBJ databases">
        <title>Evolutionary Origins and Diversification of the Mycorrhizal Mutualists.</title>
        <authorList>
            <consortium name="DOE Joint Genome Institute"/>
            <consortium name="Mycorrhizal Genomics Consortium"/>
            <person name="Kohler A."/>
            <person name="Kuo A."/>
            <person name="Nagy L.G."/>
            <person name="Floudas D."/>
            <person name="Copeland A."/>
            <person name="Barry K.W."/>
            <person name="Cichocki N."/>
            <person name="Veneault-Fourrey C."/>
            <person name="LaButti K."/>
            <person name="Lindquist E.A."/>
            <person name="Lipzen A."/>
            <person name="Lundell T."/>
            <person name="Morin E."/>
            <person name="Murat C."/>
            <person name="Riley R."/>
            <person name="Ohm R."/>
            <person name="Sun H."/>
            <person name="Tunlid A."/>
            <person name="Henrissat B."/>
            <person name="Grigoriev I.V."/>
            <person name="Hibbett D.S."/>
            <person name="Martin F."/>
        </authorList>
    </citation>
    <scope>NUCLEOTIDE SEQUENCE [LARGE SCALE GENOMIC DNA]</scope>
    <source>
        <strain evidence="3 4">MD-312</strain>
    </source>
</reference>
<dbReference type="OrthoDB" id="2691890at2759"/>
<accession>A0A0C9WC81</accession>
<dbReference type="AlphaFoldDB" id="A0A0C9WC81"/>
<sequence length="284" mass="31860">MSNEVGDVLRLSTHQSEARYFAMLAITVLAWDSILTFNDQQEYIWKKLPNFMKLAWVLNRYGIGLVLVIYMCFCPTHCCRSATYLGAVLFCVADAAGNGLTIFRVSLLWDGRAGVRRRLLVGAIMAFIGESLIIILMLSEDTFQVYWYQSQDTSFCAVKPSNSKYYFAMLYICQALFDVFAMILVLTNVLDIPRTTNGELWTKLFHDGAPLLLVTFVLRIMDIALTRLQGTTYALVGMSFMASIIATLNARLVLLVLKVDEDRAAATLAEGRGVLGDIMVYDNC</sequence>
<keyword evidence="1" id="KW-0812">Transmembrane</keyword>